<reference evidence="1" key="1">
    <citation type="submission" date="2023-03" db="EMBL/GenBank/DDBJ databases">
        <title>Andean soil-derived lignocellulolytic bacterial consortium as a source of novel taxa and putative plastic-active enzymes.</title>
        <authorList>
            <person name="Diaz-Garcia L."/>
            <person name="Chuvochina M."/>
            <person name="Feuerriegel G."/>
            <person name="Bunk B."/>
            <person name="Sproer C."/>
            <person name="Streit W.R."/>
            <person name="Rodriguez L.M."/>
            <person name="Overmann J."/>
            <person name="Jimenez D.J."/>
        </authorList>
    </citation>
    <scope>NUCLEOTIDE SEQUENCE</scope>
    <source>
        <strain evidence="1">MAG 7</strain>
    </source>
</reference>
<organism evidence="1 2">
    <name type="scientific">Candidatus Pseudobacter hemicellulosilyticus</name>
    <dbReference type="NCBI Taxonomy" id="3121375"/>
    <lineage>
        <taxon>Bacteria</taxon>
        <taxon>Pseudomonadati</taxon>
        <taxon>Bacteroidota</taxon>
        <taxon>Chitinophagia</taxon>
        <taxon>Chitinophagales</taxon>
        <taxon>Chitinophagaceae</taxon>
        <taxon>Pseudobacter</taxon>
    </lineage>
</organism>
<evidence type="ECO:0000313" key="2">
    <source>
        <dbReference type="Proteomes" id="UP001220610"/>
    </source>
</evidence>
<dbReference type="AlphaFoldDB" id="A0AAJ5WPI8"/>
<dbReference type="Proteomes" id="UP001220610">
    <property type="component" value="Chromosome"/>
</dbReference>
<name>A0AAJ5WPI8_9BACT</name>
<accession>A0AAJ5WPI8</accession>
<evidence type="ECO:0000313" key="1">
    <source>
        <dbReference type="EMBL" id="WEK34899.1"/>
    </source>
</evidence>
<sequence length="198" mass="22300">MNFTIVLAGFFLLQCLQPGEAVLGKPAPTCLEQMGAADTTIKWSPGRKLTHADFKQALRDSSLLFRHKKIAVEAYSKVGIVYEPVMKGKRLEILVYAAFDPAGSWISREAGPSTLQHEQAHFDIAEIYARKLSAAMLDMKLSTDSPSFWELFLKKYEEINKAHLEEQHKYDEYALTQLGSEFYLNKIASALKEEVPAN</sequence>
<gene>
    <name evidence="1" type="ORF">P0Y53_20620</name>
</gene>
<dbReference type="EMBL" id="CP119311">
    <property type="protein sequence ID" value="WEK34899.1"/>
    <property type="molecule type" value="Genomic_DNA"/>
</dbReference>
<evidence type="ECO:0008006" key="3">
    <source>
        <dbReference type="Google" id="ProtNLM"/>
    </source>
</evidence>
<protein>
    <recommendedName>
        <fullName evidence="3">DUF922 domain-containing protein</fullName>
    </recommendedName>
</protein>
<proteinExistence type="predicted"/>